<evidence type="ECO:0000256" key="4">
    <source>
        <dbReference type="ARBA" id="ARBA00022525"/>
    </source>
</evidence>
<dbReference type="InParanoid" id="A0A3Q3GSG3"/>
<dbReference type="InterPro" id="IPR033899">
    <property type="entry name" value="CXC_Chemokine_domain"/>
</dbReference>
<dbReference type="GO" id="GO:0008009">
    <property type="term" value="F:chemokine activity"/>
    <property type="evidence" value="ECO:0007669"/>
    <property type="project" value="InterPro"/>
</dbReference>
<dbReference type="PANTHER" id="PTHR12015">
    <property type="entry name" value="SMALL INDUCIBLE CYTOKINE A"/>
    <property type="match status" value="1"/>
</dbReference>
<name>A0A3Q3GSG3_9LABR</name>
<dbReference type="STRING" id="56723.ENSLBEP00000036331"/>
<comment type="similarity">
    <text evidence="2">Belongs to the intercrine alpha (chemokine CxC) family.</text>
</comment>
<dbReference type="GO" id="GO:0006952">
    <property type="term" value="P:defense response"/>
    <property type="evidence" value="ECO:0007669"/>
    <property type="project" value="InterPro"/>
</dbReference>
<dbReference type="Ensembl" id="ENSLBET00000037852.1">
    <property type="protein sequence ID" value="ENSLBEP00000036331.1"/>
    <property type="gene ID" value="ENSLBEG00000027184.1"/>
</dbReference>
<comment type="subcellular location">
    <subcellularLocation>
        <location evidence="1">Secreted</location>
    </subcellularLocation>
</comment>
<reference evidence="7" key="2">
    <citation type="submission" date="2025-09" db="UniProtKB">
        <authorList>
            <consortium name="Ensembl"/>
        </authorList>
    </citation>
    <scope>IDENTIFICATION</scope>
</reference>
<evidence type="ECO:0000256" key="2">
    <source>
        <dbReference type="ARBA" id="ARBA00010665"/>
    </source>
</evidence>
<protein>
    <submittedName>
        <fullName evidence="7">Interleukin-8-like</fullName>
    </submittedName>
</protein>
<keyword evidence="3" id="KW-0202">Cytokine</keyword>
<dbReference type="AlphaFoldDB" id="A0A3Q3GSG3"/>
<dbReference type="SUPFAM" id="SSF54117">
    <property type="entry name" value="Interleukin 8-like chemokines"/>
    <property type="match status" value="1"/>
</dbReference>
<keyword evidence="4" id="KW-0964">Secreted</keyword>
<dbReference type="InterPro" id="IPR039809">
    <property type="entry name" value="Chemokine_b/g/d"/>
</dbReference>
<dbReference type="Pfam" id="PF00048">
    <property type="entry name" value="IL8"/>
    <property type="match status" value="1"/>
</dbReference>
<evidence type="ECO:0000256" key="1">
    <source>
        <dbReference type="ARBA" id="ARBA00004613"/>
    </source>
</evidence>
<accession>A0A3Q3GSG3</accession>
<reference evidence="7" key="1">
    <citation type="submission" date="2025-08" db="UniProtKB">
        <authorList>
            <consortium name="Ensembl"/>
        </authorList>
    </citation>
    <scope>IDENTIFICATION</scope>
</reference>
<dbReference type="InterPro" id="IPR036048">
    <property type="entry name" value="Interleukin_8-like_sf"/>
</dbReference>
<dbReference type="InterPro" id="IPR001089">
    <property type="entry name" value="Chemokine_CXC"/>
</dbReference>
<dbReference type="FunCoup" id="A0A3Q3GSG3">
    <property type="interactions" value="834"/>
</dbReference>
<evidence type="ECO:0000256" key="3">
    <source>
        <dbReference type="ARBA" id="ARBA00022514"/>
    </source>
</evidence>
<dbReference type="CDD" id="cd00273">
    <property type="entry name" value="Chemokine_CXC"/>
    <property type="match status" value="1"/>
</dbReference>
<dbReference type="GO" id="GO:0006955">
    <property type="term" value="P:immune response"/>
    <property type="evidence" value="ECO:0007669"/>
    <property type="project" value="InterPro"/>
</dbReference>
<dbReference type="PRINTS" id="PR00437">
    <property type="entry name" value="SMALLCYTKCXC"/>
</dbReference>
<keyword evidence="5" id="KW-0732">Signal</keyword>
<dbReference type="InterPro" id="IPR001811">
    <property type="entry name" value="Chemokine_IL8-like_dom"/>
</dbReference>
<dbReference type="GeneTree" id="ENSGT01000000214675"/>
<feature type="chain" id="PRO_5028340536" evidence="5">
    <location>
        <begin position="27"/>
        <end position="110"/>
    </location>
</feature>
<dbReference type="SMART" id="SM00199">
    <property type="entry name" value="SCY"/>
    <property type="match status" value="1"/>
</dbReference>
<evidence type="ECO:0000256" key="5">
    <source>
        <dbReference type="SAM" id="SignalP"/>
    </source>
</evidence>
<sequence length="110" mass="12034">ADMTSTRLIVMTTLTLCFIVASPGSGCFCIRTTSAPIPVRVISRIEVIPASGHCRQIEIIVTRKNGSKVCADPNGKWGKFKESPRLLTLTGPSDHRALFPSFLQHSHEEV</sequence>
<organism evidence="7 8">
    <name type="scientific">Labrus bergylta</name>
    <name type="common">ballan wrasse</name>
    <dbReference type="NCBI Taxonomy" id="56723"/>
    <lineage>
        <taxon>Eukaryota</taxon>
        <taxon>Metazoa</taxon>
        <taxon>Chordata</taxon>
        <taxon>Craniata</taxon>
        <taxon>Vertebrata</taxon>
        <taxon>Euteleostomi</taxon>
        <taxon>Actinopterygii</taxon>
        <taxon>Neopterygii</taxon>
        <taxon>Teleostei</taxon>
        <taxon>Neoteleostei</taxon>
        <taxon>Acanthomorphata</taxon>
        <taxon>Eupercaria</taxon>
        <taxon>Labriformes</taxon>
        <taxon>Labridae</taxon>
        <taxon>Labrus</taxon>
    </lineage>
</organism>
<proteinExistence type="inferred from homology"/>
<evidence type="ECO:0000259" key="6">
    <source>
        <dbReference type="SMART" id="SM00199"/>
    </source>
</evidence>
<evidence type="ECO:0000313" key="8">
    <source>
        <dbReference type="Proteomes" id="UP000261660"/>
    </source>
</evidence>
<keyword evidence="8" id="KW-1185">Reference proteome</keyword>
<feature type="domain" description="Chemokine interleukin-8-like" evidence="6">
    <location>
        <begin position="24"/>
        <end position="87"/>
    </location>
</feature>
<evidence type="ECO:0000313" key="7">
    <source>
        <dbReference type="Ensembl" id="ENSLBEP00000036331.1"/>
    </source>
</evidence>
<dbReference type="Gene3D" id="2.40.50.40">
    <property type="match status" value="1"/>
</dbReference>
<dbReference type="GO" id="GO:0005615">
    <property type="term" value="C:extracellular space"/>
    <property type="evidence" value="ECO:0007669"/>
    <property type="project" value="UniProtKB-KW"/>
</dbReference>
<dbReference type="Proteomes" id="UP000261660">
    <property type="component" value="Unplaced"/>
</dbReference>
<feature type="signal peptide" evidence="5">
    <location>
        <begin position="1"/>
        <end position="26"/>
    </location>
</feature>